<dbReference type="Proteomes" id="UP000682403">
    <property type="component" value="Unassembled WGS sequence"/>
</dbReference>
<keyword evidence="5" id="KW-0597">Phosphoprotein</keyword>
<dbReference type="InterPro" id="IPR018181">
    <property type="entry name" value="Heat_shock_70_CS"/>
</dbReference>
<dbReference type="RefSeq" id="WP_211561270.1">
    <property type="nucleotide sequence ID" value="NZ_JAGVRK010000001.1"/>
</dbReference>
<evidence type="ECO:0000256" key="7">
    <source>
        <dbReference type="ARBA" id="ARBA00022840"/>
    </source>
</evidence>
<dbReference type="Gene3D" id="3.40.50.410">
    <property type="entry name" value="von Willebrand factor, type A domain"/>
    <property type="match status" value="1"/>
</dbReference>
<evidence type="ECO:0000256" key="9">
    <source>
        <dbReference type="ARBA" id="ARBA00023186"/>
    </source>
</evidence>
<evidence type="ECO:0000259" key="14">
    <source>
        <dbReference type="PROSITE" id="PS50234"/>
    </source>
</evidence>
<dbReference type="InterPro" id="IPR013126">
    <property type="entry name" value="Hsp_70_fam"/>
</dbReference>
<dbReference type="EMBL" id="JAGVRK010000001">
    <property type="protein sequence ID" value="MBS2970690.1"/>
    <property type="molecule type" value="Genomic_DNA"/>
</dbReference>
<reference evidence="15 16" key="1">
    <citation type="submission" date="2021-04" db="EMBL/GenBank/DDBJ databases">
        <title>Metabacillus sp. strain KIGAM252 whole genome sequence.</title>
        <authorList>
            <person name="Seo M.-J."/>
            <person name="Cho E.-S."/>
            <person name="Hwang C.Y."/>
            <person name="Yoon D.J."/>
        </authorList>
    </citation>
    <scope>NUCLEOTIDE SEQUENCE [LARGE SCALE GENOMIC DNA]</scope>
    <source>
        <strain evidence="15 16">KIGAM252</strain>
    </source>
</reference>
<dbReference type="SMART" id="SM00327">
    <property type="entry name" value="VWA"/>
    <property type="match status" value="1"/>
</dbReference>
<comment type="function">
    <text evidence="1">Acts as a chaperone.</text>
</comment>
<dbReference type="Gene3D" id="3.90.640.10">
    <property type="entry name" value="Actin, Chain A, domain 4"/>
    <property type="match status" value="1"/>
</dbReference>
<dbReference type="PRINTS" id="PR00301">
    <property type="entry name" value="HEATSHOCK70"/>
</dbReference>
<evidence type="ECO:0000256" key="13">
    <source>
        <dbReference type="RuleBase" id="RU003322"/>
    </source>
</evidence>
<evidence type="ECO:0000256" key="4">
    <source>
        <dbReference type="ARBA" id="ARBA00017249"/>
    </source>
</evidence>
<accession>A0ABS5LIV8</accession>
<dbReference type="CDD" id="cd00198">
    <property type="entry name" value="vWFA"/>
    <property type="match status" value="1"/>
</dbReference>
<keyword evidence="7 13" id="KW-0067">ATP-binding</keyword>
<dbReference type="InterPro" id="IPR002035">
    <property type="entry name" value="VWF_A"/>
</dbReference>
<dbReference type="Gene3D" id="2.60.34.10">
    <property type="entry name" value="Substrate Binding Domain Of DNAk, Chain A, domain 1"/>
    <property type="match status" value="1"/>
</dbReference>
<evidence type="ECO:0000256" key="2">
    <source>
        <dbReference type="ARBA" id="ARBA00007381"/>
    </source>
</evidence>
<evidence type="ECO:0000256" key="1">
    <source>
        <dbReference type="ARBA" id="ARBA00002290"/>
    </source>
</evidence>
<evidence type="ECO:0000313" key="15">
    <source>
        <dbReference type="EMBL" id="MBS2970690.1"/>
    </source>
</evidence>
<comment type="similarity">
    <text evidence="2 13">Belongs to the heat shock protein 70 family.</text>
</comment>
<dbReference type="PROSITE" id="PS50234">
    <property type="entry name" value="VWFA"/>
    <property type="match status" value="1"/>
</dbReference>
<evidence type="ECO:0000256" key="10">
    <source>
        <dbReference type="ARBA" id="ARBA00030019"/>
    </source>
</evidence>
<dbReference type="InterPro" id="IPR036465">
    <property type="entry name" value="vWFA_dom_sf"/>
</dbReference>
<dbReference type="SUPFAM" id="SSF53300">
    <property type="entry name" value="vWA-like"/>
    <property type="match status" value="1"/>
</dbReference>
<comment type="caution">
    <text evidence="15">The sequence shown here is derived from an EMBL/GenBank/DDBJ whole genome shotgun (WGS) entry which is preliminary data.</text>
</comment>
<evidence type="ECO:0000256" key="5">
    <source>
        <dbReference type="ARBA" id="ARBA00022553"/>
    </source>
</evidence>
<dbReference type="InterPro" id="IPR043129">
    <property type="entry name" value="ATPase_NBD"/>
</dbReference>
<dbReference type="PROSITE" id="PS00297">
    <property type="entry name" value="HSP70_1"/>
    <property type="match status" value="1"/>
</dbReference>
<evidence type="ECO:0000256" key="6">
    <source>
        <dbReference type="ARBA" id="ARBA00022741"/>
    </source>
</evidence>
<dbReference type="PROSITE" id="PS01036">
    <property type="entry name" value="HSP70_3"/>
    <property type="match status" value="1"/>
</dbReference>
<evidence type="ECO:0000256" key="8">
    <source>
        <dbReference type="ARBA" id="ARBA00023016"/>
    </source>
</evidence>
<dbReference type="Pfam" id="PF00092">
    <property type="entry name" value="VWA"/>
    <property type="match status" value="1"/>
</dbReference>
<dbReference type="Gene3D" id="3.30.420.40">
    <property type="match status" value="2"/>
</dbReference>
<dbReference type="CDD" id="cd24029">
    <property type="entry name" value="ASKHA_NBD_HSP70_DnaK_HscA_HscC"/>
    <property type="match status" value="1"/>
</dbReference>
<gene>
    <name evidence="15" type="ORF">J9317_18260</name>
</gene>
<dbReference type="Pfam" id="PF00012">
    <property type="entry name" value="HSP70"/>
    <property type="match status" value="2"/>
</dbReference>
<keyword evidence="9" id="KW-0143">Chaperone</keyword>
<protein>
    <recommendedName>
        <fullName evidence="3">Chaperone protein DnaK</fullName>
    </recommendedName>
    <alternativeName>
        <fullName evidence="4">Chaperone protein dnaK</fullName>
    </alternativeName>
    <alternativeName>
        <fullName evidence="12">HSP70</fullName>
    </alternativeName>
    <alternativeName>
        <fullName evidence="11">Heat shock 70 kDa protein</fullName>
    </alternativeName>
    <alternativeName>
        <fullName evidence="10">Heat shock protein 70</fullName>
    </alternativeName>
</protein>
<keyword evidence="16" id="KW-1185">Reference proteome</keyword>
<feature type="domain" description="VWFA" evidence="14">
    <location>
        <begin position="507"/>
        <end position="677"/>
    </location>
</feature>
<evidence type="ECO:0000313" key="16">
    <source>
        <dbReference type="Proteomes" id="UP000682403"/>
    </source>
</evidence>
<dbReference type="PANTHER" id="PTHR19375">
    <property type="entry name" value="HEAT SHOCK PROTEIN 70KDA"/>
    <property type="match status" value="1"/>
</dbReference>
<organism evidence="15 16">
    <name type="scientific">Metabacillus flavus</name>
    <dbReference type="NCBI Taxonomy" id="2823519"/>
    <lineage>
        <taxon>Bacteria</taxon>
        <taxon>Bacillati</taxon>
        <taxon>Bacillota</taxon>
        <taxon>Bacilli</taxon>
        <taxon>Bacillales</taxon>
        <taxon>Bacillaceae</taxon>
        <taxon>Metabacillus</taxon>
    </lineage>
</organism>
<evidence type="ECO:0000256" key="11">
    <source>
        <dbReference type="ARBA" id="ARBA00030945"/>
    </source>
</evidence>
<proteinExistence type="inferred from homology"/>
<dbReference type="InterPro" id="IPR029047">
    <property type="entry name" value="HSP70_peptide-bd_sf"/>
</dbReference>
<dbReference type="SUPFAM" id="SSF53067">
    <property type="entry name" value="Actin-like ATPase domain"/>
    <property type="match status" value="2"/>
</dbReference>
<keyword evidence="6 13" id="KW-0547">Nucleotide-binding</keyword>
<keyword evidence="8" id="KW-0346">Stress response</keyword>
<dbReference type="SUPFAM" id="SSF100920">
    <property type="entry name" value="Heat shock protein 70kD (HSP70), peptide-binding domain"/>
    <property type="match status" value="1"/>
</dbReference>
<name>A0ABS5LIV8_9BACI</name>
<sequence>MTNTIGIDLGTTYSVMSAVDGEGVPFIIKNAEGKTTTPSVIYFGGGEPIVGEEAKEQQAFGSAEVAAFFKRSMGDQHFGFEWNGTYYSPVQLSALVLKKLKKDAEAELGLPVSHAVITVPAYFDNAQREDTIKAGKLAGLTVTSIINEPTAAAIAYGFKEGTGRKNLLIYDLGGGTFDVTVAKVTDYSVEVLSTNGDHLLGGKDWDDRLVMRVSEKFLSEHGIDPLEDVEFLNEILVHCEHAKRALTDLQKTVIQAVHSGKRSSFELTRGQFEEMTDDLLYRTWNLSDIAIREAKLSWDQIDDVILAGGSSKMPMISSFIEKQYGKKPLKGLNVDEVVAYGAAIKAAMDQEKAAQKPLLKLGSAKKVTDVMSHSLGMVAIRDDYSAYFNSRIIEKNKPIPASVTRPYQLQTASGEDGQLEIYVTQGESEIPSESTVIGKYTVDGIPSSNGLADVHVNYAYDGNGVVQVTASDRFGTLLEVVKTEVPSDLSWLNEAPVKEEEKMVPMSVVIAVDLSGSMNGNPLLQAKEAAKTFVKQLDLSRSRVSIMGFANKTKTLLPLCGNETDLLWGIDRLSDLYHEGKIGYGNSAEPFTEALYTLEHEEGIKFIIVLTDGHWSYPKEAINRARICRDAEADIVAIGFGSADWKFLKEIATSDENALFTDVTKLQSSFSKIAQELNGIKQKQKSRSLLLR</sequence>
<evidence type="ECO:0000256" key="3">
    <source>
        <dbReference type="ARBA" id="ARBA00014415"/>
    </source>
</evidence>
<evidence type="ECO:0000256" key="12">
    <source>
        <dbReference type="ARBA" id="ARBA00033103"/>
    </source>
</evidence>